<dbReference type="GeneID" id="91467369"/>
<dbReference type="UniPathway" id="UPA00539"/>
<dbReference type="KEGG" id="sgf:HEP81_07883"/>
<proteinExistence type="predicted"/>
<evidence type="ECO:0000256" key="1">
    <source>
        <dbReference type="ARBA" id="ARBA00004886"/>
    </source>
</evidence>
<dbReference type="EMBL" id="CP051007">
    <property type="protein sequence ID" value="QNT98111.1"/>
    <property type="molecule type" value="Genomic_DNA"/>
</dbReference>
<evidence type="ECO:0000313" key="4">
    <source>
        <dbReference type="EMBL" id="QNT98111.1"/>
    </source>
</evidence>
<dbReference type="GO" id="GO:0018189">
    <property type="term" value="P:pyrroloquinoline quinone biosynthetic process"/>
    <property type="evidence" value="ECO:0007669"/>
    <property type="project" value="UniProtKB-UniPathway"/>
</dbReference>
<dbReference type="RefSeq" id="WP_011113087.1">
    <property type="nucleotide sequence ID" value="NZ_CP051007.1"/>
</dbReference>
<keyword evidence="4" id="KW-0614">Plasmid</keyword>
<organism evidence="4 5">
    <name type="scientific">Streptomyces griseofuscus</name>
    <dbReference type="NCBI Taxonomy" id="146922"/>
    <lineage>
        <taxon>Bacteria</taxon>
        <taxon>Bacillati</taxon>
        <taxon>Actinomycetota</taxon>
        <taxon>Actinomycetes</taxon>
        <taxon>Kitasatosporales</taxon>
        <taxon>Streptomycetaceae</taxon>
        <taxon>Streptomyces</taxon>
    </lineage>
</organism>
<name>A0A7H1QCT1_9ACTN</name>
<accession>A0A7H1QCT1</accession>
<evidence type="ECO:0000256" key="3">
    <source>
        <dbReference type="ARBA" id="ARBA00022905"/>
    </source>
</evidence>
<comment type="pathway">
    <text evidence="1">Cofactor biosynthesis; pyrroloquinoline quinone biosynthesis.</text>
</comment>
<comment type="subunit">
    <text evidence="2">Monomer. Interacts with PqqE.</text>
</comment>
<gene>
    <name evidence="4" type="primary">pqqD_2</name>
    <name evidence="4" type="ORF">HEP81_07883</name>
</gene>
<dbReference type="NCBIfam" id="TIGR03859">
    <property type="entry name" value="PQQ_PqqD"/>
    <property type="match status" value="1"/>
</dbReference>
<dbReference type="InterPro" id="IPR022479">
    <property type="entry name" value="PqqD_bac"/>
</dbReference>
<sequence length="90" mass="9762">MTGLPEPTVPRLRPGVRLTRDPARGELALLPERVVVLNDTAAAVLAHCDGTTSLAGIVERLAEEYEGVSAEDVRELLLRLAQRRVVDLHG</sequence>
<reference evidence="4 5" key="1">
    <citation type="submission" date="2020-04" db="EMBL/GenBank/DDBJ databases">
        <title>Characterization and engineering of Streptomyces griseofuscus DSM40191 as a potential heterologous host for expression of BGCs.</title>
        <authorList>
            <person name="Gren T."/>
            <person name="Whitford C.M."/>
            <person name="Mohite O.S."/>
            <person name="Joergensen T.S."/>
            <person name="Nielsen J.B."/>
            <person name="Lee S.Y."/>
            <person name="Weber T."/>
        </authorList>
    </citation>
    <scope>NUCLEOTIDE SEQUENCE [LARGE SCALE GENOMIC DNA]</scope>
    <source>
        <strain evidence="4 5">DSM 40191</strain>
        <plasmid evidence="4 5">pSGRIFU1</plasmid>
    </source>
</reference>
<keyword evidence="3" id="KW-0884">PQQ biosynthesis</keyword>
<protein>
    <submittedName>
        <fullName evidence="4">Pyrroloquinoline quinone biosynthesis protein D</fullName>
    </submittedName>
</protein>
<evidence type="ECO:0000256" key="2">
    <source>
        <dbReference type="ARBA" id="ARBA00011741"/>
    </source>
</evidence>
<dbReference type="InterPro" id="IPR041881">
    <property type="entry name" value="PqqD_sf"/>
</dbReference>
<dbReference type="Gene3D" id="1.10.10.1150">
    <property type="entry name" value="Coenzyme PQQ synthesis protein D (PqqD)"/>
    <property type="match status" value="1"/>
</dbReference>
<dbReference type="GO" id="GO:0048038">
    <property type="term" value="F:quinone binding"/>
    <property type="evidence" value="ECO:0007669"/>
    <property type="project" value="InterPro"/>
</dbReference>
<dbReference type="AlphaFoldDB" id="A0A7H1QCT1"/>
<geneLocation type="plasmid" evidence="4 5">
    <name>pSGRIFU1</name>
</geneLocation>
<dbReference type="InterPro" id="IPR008792">
    <property type="entry name" value="PQQD"/>
</dbReference>
<evidence type="ECO:0000313" key="5">
    <source>
        <dbReference type="Proteomes" id="UP000516422"/>
    </source>
</evidence>
<dbReference type="Pfam" id="PF05402">
    <property type="entry name" value="PqqD"/>
    <property type="match status" value="1"/>
</dbReference>
<dbReference type="Proteomes" id="UP000516422">
    <property type="component" value="Plasmid pSGRIFU1"/>
</dbReference>